<gene>
    <name evidence="1" type="ORF">GCM10009613_16810</name>
</gene>
<organism evidence="1 2">
    <name type="scientific">Pseudonocardia kongjuensis</name>
    <dbReference type="NCBI Taxonomy" id="102227"/>
    <lineage>
        <taxon>Bacteria</taxon>
        <taxon>Bacillati</taxon>
        <taxon>Actinomycetota</taxon>
        <taxon>Actinomycetes</taxon>
        <taxon>Pseudonocardiales</taxon>
        <taxon>Pseudonocardiaceae</taxon>
        <taxon>Pseudonocardia</taxon>
    </lineage>
</organism>
<proteinExistence type="predicted"/>
<name>A0ABN1XME8_9PSEU</name>
<dbReference type="RefSeq" id="WP_344020120.1">
    <property type="nucleotide sequence ID" value="NZ_BAAAJK010000006.1"/>
</dbReference>
<keyword evidence="2" id="KW-1185">Reference proteome</keyword>
<evidence type="ECO:0000313" key="2">
    <source>
        <dbReference type="Proteomes" id="UP001501414"/>
    </source>
</evidence>
<evidence type="ECO:0008006" key="3">
    <source>
        <dbReference type="Google" id="ProtNLM"/>
    </source>
</evidence>
<protein>
    <recommendedName>
        <fullName evidence="3">PH domain-containing protein</fullName>
    </recommendedName>
</protein>
<evidence type="ECO:0000313" key="1">
    <source>
        <dbReference type="EMBL" id="GAA1385053.1"/>
    </source>
</evidence>
<dbReference type="Proteomes" id="UP001501414">
    <property type="component" value="Unassembled WGS sequence"/>
</dbReference>
<dbReference type="EMBL" id="BAAAJK010000006">
    <property type="protein sequence ID" value="GAA1385053.1"/>
    <property type="molecule type" value="Genomic_DNA"/>
</dbReference>
<comment type="caution">
    <text evidence="1">The sequence shown here is derived from an EMBL/GenBank/DDBJ whole genome shotgun (WGS) entry which is preliminary data.</text>
</comment>
<reference evidence="1 2" key="1">
    <citation type="journal article" date="2019" name="Int. J. Syst. Evol. Microbiol.">
        <title>The Global Catalogue of Microorganisms (GCM) 10K type strain sequencing project: providing services to taxonomists for standard genome sequencing and annotation.</title>
        <authorList>
            <consortium name="The Broad Institute Genomics Platform"/>
            <consortium name="The Broad Institute Genome Sequencing Center for Infectious Disease"/>
            <person name="Wu L."/>
            <person name="Ma J."/>
        </authorList>
    </citation>
    <scope>NUCLEOTIDE SEQUENCE [LARGE SCALE GENOMIC DNA]</scope>
    <source>
        <strain evidence="1 2">JCM 11896</strain>
    </source>
</reference>
<sequence length="75" mass="7989">MTPAERVAWLTALETEQPIDGGRDADEAKALADRASRWAIPDLTRFMLATGVQIGVATAVTWDGVDLDACTVAIC</sequence>
<accession>A0ABN1XME8</accession>